<feature type="non-terminal residue" evidence="1">
    <location>
        <position position="41"/>
    </location>
</feature>
<dbReference type="SUPFAM" id="SSF54637">
    <property type="entry name" value="Thioesterase/thiol ester dehydrase-isomerase"/>
    <property type="match status" value="1"/>
</dbReference>
<evidence type="ECO:0008006" key="2">
    <source>
        <dbReference type="Google" id="ProtNLM"/>
    </source>
</evidence>
<dbReference type="EMBL" id="UINC01095979">
    <property type="protein sequence ID" value="SVC52483.1"/>
    <property type="molecule type" value="Genomic_DNA"/>
</dbReference>
<evidence type="ECO:0000313" key="1">
    <source>
        <dbReference type="EMBL" id="SVC52483.1"/>
    </source>
</evidence>
<proteinExistence type="predicted"/>
<gene>
    <name evidence="1" type="ORF">METZ01_LOCUS305337</name>
</gene>
<protein>
    <recommendedName>
        <fullName evidence="2">Thioesterase domain-containing protein</fullName>
    </recommendedName>
</protein>
<dbReference type="AlphaFoldDB" id="A0A382MU16"/>
<accession>A0A382MU16</accession>
<organism evidence="1">
    <name type="scientific">marine metagenome</name>
    <dbReference type="NCBI Taxonomy" id="408172"/>
    <lineage>
        <taxon>unclassified sequences</taxon>
        <taxon>metagenomes</taxon>
        <taxon>ecological metagenomes</taxon>
    </lineage>
</organism>
<sequence length="41" mass="4675">MVKNIDLEAGVEIEIPFFDQDSAGIAWHGNYVKYFEVARCV</sequence>
<reference evidence="1" key="1">
    <citation type="submission" date="2018-05" db="EMBL/GenBank/DDBJ databases">
        <authorList>
            <person name="Lanie J.A."/>
            <person name="Ng W.-L."/>
            <person name="Kazmierczak K.M."/>
            <person name="Andrzejewski T.M."/>
            <person name="Davidsen T.M."/>
            <person name="Wayne K.J."/>
            <person name="Tettelin H."/>
            <person name="Glass J.I."/>
            <person name="Rusch D."/>
            <person name="Podicherti R."/>
            <person name="Tsui H.-C.T."/>
            <person name="Winkler M.E."/>
        </authorList>
    </citation>
    <scope>NUCLEOTIDE SEQUENCE</scope>
</reference>
<name>A0A382MU16_9ZZZZ</name>
<dbReference type="Gene3D" id="3.10.129.10">
    <property type="entry name" value="Hotdog Thioesterase"/>
    <property type="match status" value="1"/>
</dbReference>
<dbReference type="InterPro" id="IPR029069">
    <property type="entry name" value="HotDog_dom_sf"/>
</dbReference>